<keyword evidence="7" id="KW-1185">Reference proteome</keyword>
<organism evidence="6 7">
    <name type="scientific">Phytoactinopolyspora alkaliphila</name>
    <dbReference type="NCBI Taxonomy" id="1783498"/>
    <lineage>
        <taxon>Bacteria</taxon>
        <taxon>Bacillati</taxon>
        <taxon>Actinomycetota</taxon>
        <taxon>Actinomycetes</taxon>
        <taxon>Jiangellales</taxon>
        <taxon>Jiangellaceae</taxon>
        <taxon>Phytoactinopolyspora</taxon>
    </lineage>
</organism>
<comment type="caution">
    <text evidence="6">The sequence shown here is derived from an EMBL/GenBank/DDBJ whole genome shotgun (WGS) entry which is preliminary data.</text>
</comment>
<name>A0A6N9YS66_9ACTN</name>
<evidence type="ECO:0000256" key="4">
    <source>
        <dbReference type="RuleBase" id="RU003476"/>
    </source>
</evidence>
<accession>A0A6N9YS66</accession>
<evidence type="ECO:0000256" key="1">
    <source>
        <dbReference type="ARBA" id="ARBA00001946"/>
    </source>
</evidence>
<proteinExistence type="inferred from homology"/>
<evidence type="ECO:0000313" key="7">
    <source>
        <dbReference type="Proteomes" id="UP000469185"/>
    </source>
</evidence>
<sequence>MEKKLRVAAYAVCISDGQVLLARYVSPDRAEKYWTLPGGGVDHDEDPYRAVVREVAEETGYDARIEQLLGVDSRSRRVTRDGTETDMHLVGIYYRARVIGGELTHEIDGSTDLAAWVPLSEVKTLERAALVDTGLALVSTQPLDGHVPPTAVDGLVRD</sequence>
<dbReference type="PANTHER" id="PTHR43046:SF14">
    <property type="entry name" value="MUTT_NUDIX FAMILY PROTEIN"/>
    <property type="match status" value="1"/>
</dbReference>
<dbReference type="InterPro" id="IPR000086">
    <property type="entry name" value="NUDIX_hydrolase_dom"/>
</dbReference>
<reference evidence="6 7" key="1">
    <citation type="submission" date="2020-02" db="EMBL/GenBank/DDBJ databases">
        <authorList>
            <person name="Li X.-J."/>
            <person name="Feng X.-M."/>
        </authorList>
    </citation>
    <scope>NUCLEOTIDE SEQUENCE [LARGE SCALE GENOMIC DNA]</scope>
    <source>
        <strain evidence="6 7">CGMCC 4.7225</strain>
    </source>
</reference>
<evidence type="ECO:0000256" key="3">
    <source>
        <dbReference type="ARBA" id="ARBA00022801"/>
    </source>
</evidence>
<comment type="similarity">
    <text evidence="2 4">Belongs to the Nudix hydrolase family.</text>
</comment>
<dbReference type="InterPro" id="IPR015797">
    <property type="entry name" value="NUDIX_hydrolase-like_dom_sf"/>
</dbReference>
<dbReference type="Gene3D" id="3.90.79.10">
    <property type="entry name" value="Nucleoside Triphosphate Pyrophosphohydrolase"/>
    <property type="match status" value="1"/>
</dbReference>
<dbReference type="AlphaFoldDB" id="A0A6N9YS66"/>
<dbReference type="PROSITE" id="PS51462">
    <property type="entry name" value="NUDIX"/>
    <property type="match status" value="1"/>
</dbReference>
<dbReference type="PROSITE" id="PS00893">
    <property type="entry name" value="NUDIX_BOX"/>
    <property type="match status" value="1"/>
</dbReference>
<evidence type="ECO:0000256" key="2">
    <source>
        <dbReference type="ARBA" id="ARBA00005582"/>
    </source>
</evidence>
<dbReference type="PANTHER" id="PTHR43046">
    <property type="entry name" value="GDP-MANNOSE MANNOSYL HYDROLASE"/>
    <property type="match status" value="1"/>
</dbReference>
<dbReference type="GO" id="GO:0016787">
    <property type="term" value="F:hydrolase activity"/>
    <property type="evidence" value="ECO:0007669"/>
    <property type="project" value="UniProtKB-KW"/>
</dbReference>
<gene>
    <name evidence="6" type="ORF">G1H11_21170</name>
</gene>
<dbReference type="InterPro" id="IPR020084">
    <property type="entry name" value="NUDIX_hydrolase_CS"/>
</dbReference>
<comment type="cofactor">
    <cofactor evidence="1">
        <name>Mg(2+)</name>
        <dbReference type="ChEBI" id="CHEBI:18420"/>
    </cofactor>
</comment>
<dbReference type="Pfam" id="PF00293">
    <property type="entry name" value="NUDIX"/>
    <property type="match status" value="1"/>
</dbReference>
<evidence type="ECO:0000259" key="5">
    <source>
        <dbReference type="PROSITE" id="PS51462"/>
    </source>
</evidence>
<dbReference type="InterPro" id="IPR020476">
    <property type="entry name" value="Nudix_hydrolase"/>
</dbReference>
<dbReference type="EMBL" id="JAAGOB010000014">
    <property type="protein sequence ID" value="NED97814.1"/>
    <property type="molecule type" value="Genomic_DNA"/>
</dbReference>
<dbReference type="Proteomes" id="UP000469185">
    <property type="component" value="Unassembled WGS sequence"/>
</dbReference>
<dbReference type="PRINTS" id="PR00502">
    <property type="entry name" value="NUDIXFAMILY"/>
</dbReference>
<dbReference type="CDD" id="cd02883">
    <property type="entry name" value="NUDIX_Hydrolase"/>
    <property type="match status" value="1"/>
</dbReference>
<evidence type="ECO:0000313" key="6">
    <source>
        <dbReference type="EMBL" id="NED97814.1"/>
    </source>
</evidence>
<dbReference type="SUPFAM" id="SSF55811">
    <property type="entry name" value="Nudix"/>
    <property type="match status" value="1"/>
</dbReference>
<feature type="domain" description="Nudix hydrolase" evidence="5">
    <location>
        <begin position="4"/>
        <end position="143"/>
    </location>
</feature>
<keyword evidence="3 4" id="KW-0378">Hydrolase</keyword>
<protein>
    <submittedName>
        <fullName evidence="6">NUDIX hydrolase</fullName>
    </submittedName>
</protein>